<evidence type="ECO:0000256" key="10">
    <source>
        <dbReference type="ARBA" id="ARBA00022840"/>
    </source>
</evidence>
<evidence type="ECO:0000256" key="3">
    <source>
        <dbReference type="ARBA" id="ARBA00010217"/>
    </source>
</evidence>
<dbReference type="InterPro" id="IPR017441">
    <property type="entry name" value="Protein_kinase_ATP_BS"/>
</dbReference>
<reference evidence="17 18" key="1">
    <citation type="submission" date="2012-08" db="EMBL/GenBank/DDBJ databases">
        <title>Oryza genome evolution.</title>
        <authorList>
            <person name="Wing R.A."/>
        </authorList>
    </citation>
    <scope>NUCLEOTIDE SEQUENCE</scope>
</reference>
<name>A0A0D9WPX1_9ORYZ</name>
<dbReference type="InterPro" id="IPR011009">
    <property type="entry name" value="Kinase-like_dom_sf"/>
</dbReference>
<dbReference type="CDD" id="cd06899">
    <property type="entry name" value="lectin_legume_LecRK_Arcelin_ConA"/>
    <property type="match status" value="1"/>
</dbReference>
<keyword evidence="4" id="KW-0808">Transferase</keyword>
<dbReference type="Gene3D" id="2.60.120.200">
    <property type="match status" value="1"/>
</dbReference>
<dbReference type="eggNOG" id="ENOG502QT06">
    <property type="taxonomic scope" value="Eukaryota"/>
</dbReference>
<dbReference type="AlphaFoldDB" id="A0A0D9WPX1"/>
<protein>
    <recommendedName>
        <fullName evidence="16">Protein kinase domain-containing protein</fullName>
    </recommendedName>
</protein>
<dbReference type="GO" id="GO:0030246">
    <property type="term" value="F:carbohydrate binding"/>
    <property type="evidence" value="ECO:0007669"/>
    <property type="project" value="UniProtKB-KW"/>
</dbReference>
<dbReference type="SUPFAM" id="SSF49899">
    <property type="entry name" value="Concanavalin A-like lectins/glucanases"/>
    <property type="match status" value="1"/>
</dbReference>
<evidence type="ECO:0000256" key="2">
    <source>
        <dbReference type="ARBA" id="ARBA00008536"/>
    </source>
</evidence>
<feature type="transmembrane region" description="Helical" evidence="15">
    <location>
        <begin position="367"/>
        <end position="391"/>
    </location>
</feature>
<dbReference type="Pfam" id="PF00069">
    <property type="entry name" value="Pkinase"/>
    <property type="match status" value="1"/>
</dbReference>
<dbReference type="InterPro" id="IPR008271">
    <property type="entry name" value="Ser/Thr_kinase_AS"/>
</dbReference>
<sequence>MFYMLFGALTHSQGYEANITHTKGWKHLVFQSTAQLQPPTECNSRFSQSMALAPHQTILLLFVSTAISSCPHRAAAQTTTTTTTLPNGKKFVTYSFPRFDNTLLHLPANLTVLNNASISQGALQITPDSSNSADGYLVNQTGRVFFSTPFTLWSPSPSPSTANNGSGGNYMASFNMVFRVNIFRTNTSVPGEGVAFVIASGPDPPPPGSHGGFLGLTNASTDGDLGNRFVAFELDTVKQPYDPDDNHVGLDINGVRSVKAVPLAPFGIKLGAANASNFFVWLDYDGASGHVRMYMARSDDGVPTPKPSTPVLNEPLDLSGVVAQKAYFGFSASTGTQFQLNCLHMWNMTVELLDDGSVSGGQQHRKLGLIIGVPCGVVFLAAGVLVACLYVKKRRRRAVGDDPESASASASGSAALFTFKKSSINLRSLAGTPKEFEYTELRKGTEDFAAKNKLGQGGYGVVYKATVAGDGGDNDGESVEVAVKQFSAANTKGQEDFLAELSIINRLRHRNLNGVLLLVYDYMPNGSLDKHLFSSSSSNSSSPVLTWEQRYNIVTGVAAALNYLHHEYDQRVIHRDIKPSNIMLDSAFGARLGDFGLARALDSDKTSYTEIMGVPGTMGYIAPECFHTGRATRESDVFGLGAVLLEVACGRRVSFGSGDGAIGCSRLLEWVWRLHGAGRILDAVDAKLDGAFDAGDAERVLLLGLACSHPDPGARPNAKAVVQVLARAVPAPDVPPSKPAFMWPALSGADCDDGDGGGDLSASRHSAGTTTSTELTSSSMYYASSSHSSQVTTSRDGTVADETKYMSLG</sequence>
<dbReference type="PROSITE" id="PS00108">
    <property type="entry name" value="PROTEIN_KINASE_ST"/>
    <property type="match status" value="1"/>
</dbReference>
<dbReference type="PROSITE" id="PS50011">
    <property type="entry name" value="PROTEIN_KINASE_DOM"/>
    <property type="match status" value="1"/>
</dbReference>
<proteinExistence type="inferred from homology"/>
<keyword evidence="12 15" id="KW-0472">Membrane</keyword>
<organism evidence="17 18">
    <name type="scientific">Leersia perrieri</name>
    <dbReference type="NCBI Taxonomy" id="77586"/>
    <lineage>
        <taxon>Eukaryota</taxon>
        <taxon>Viridiplantae</taxon>
        <taxon>Streptophyta</taxon>
        <taxon>Embryophyta</taxon>
        <taxon>Tracheophyta</taxon>
        <taxon>Spermatophyta</taxon>
        <taxon>Magnoliopsida</taxon>
        <taxon>Liliopsida</taxon>
        <taxon>Poales</taxon>
        <taxon>Poaceae</taxon>
        <taxon>BOP clade</taxon>
        <taxon>Oryzoideae</taxon>
        <taxon>Oryzeae</taxon>
        <taxon>Oryzinae</taxon>
        <taxon>Leersia</taxon>
    </lineage>
</organism>
<feature type="compositionally biased region" description="Low complexity" evidence="14">
    <location>
        <begin position="760"/>
        <end position="794"/>
    </location>
</feature>
<keyword evidence="7" id="KW-0430">Lectin</keyword>
<dbReference type="SMART" id="SM00220">
    <property type="entry name" value="S_TKc"/>
    <property type="match status" value="1"/>
</dbReference>
<evidence type="ECO:0000256" key="6">
    <source>
        <dbReference type="ARBA" id="ARBA00022729"/>
    </source>
</evidence>
<dbReference type="GO" id="GO:0005524">
    <property type="term" value="F:ATP binding"/>
    <property type="evidence" value="ECO:0007669"/>
    <property type="project" value="UniProtKB-UniRule"/>
</dbReference>
<keyword evidence="18" id="KW-1185">Reference proteome</keyword>
<evidence type="ECO:0000259" key="16">
    <source>
        <dbReference type="PROSITE" id="PS50011"/>
    </source>
</evidence>
<dbReference type="GO" id="GO:0016020">
    <property type="term" value="C:membrane"/>
    <property type="evidence" value="ECO:0007669"/>
    <property type="project" value="UniProtKB-SubCell"/>
</dbReference>
<comment type="subcellular location">
    <subcellularLocation>
        <location evidence="1">Membrane</location>
        <topology evidence="1">Single-pass type I membrane protein</topology>
    </subcellularLocation>
</comment>
<dbReference type="STRING" id="77586.A0A0D9WPX1"/>
<feature type="binding site" evidence="13">
    <location>
        <position position="484"/>
    </location>
    <ligand>
        <name>ATP</name>
        <dbReference type="ChEBI" id="CHEBI:30616"/>
    </ligand>
</feature>
<evidence type="ECO:0000256" key="13">
    <source>
        <dbReference type="PROSITE-ProRule" id="PRU10141"/>
    </source>
</evidence>
<evidence type="ECO:0000256" key="15">
    <source>
        <dbReference type="SAM" id="Phobius"/>
    </source>
</evidence>
<evidence type="ECO:0000256" key="1">
    <source>
        <dbReference type="ARBA" id="ARBA00004479"/>
    </source>
</evidence>
<dbReference type="Gramene" id="LPERR06G11440.1">
    <property type="protein sequence ID" value="LPERR06G11440.1"/>
    <property type="gene ID" value="LPERR06G11440"/>
</dbReference>
<evidence type="ECO:0000256" key="5">
    <source>
        <dbReference type="ARBA" id="ARBA00022692"/>
    </source>
</evidence>
<evidence type="ECO:0000313" key="18">
    <source>
        <dbReference type="Proteomes" id="UP000032180"/>
    </source>
</evidence>
<dbReference type="InterPro" id="IPR001220">
    <property type="entry name" value="Legume_lectin_dom"/>
</dbReference>
<dbReference type="EnsemblPlants" id="LPERR06G11440.1">
    <property type="protein sequence ID" value="LPERR06G11440.1"/>
    <property type="gene ID" value="LPERR06G11440"/>
</dbReference>
<dbReference type="Gene3D" id="3.30.200.20">
    <property type="entry name" value="Phosphorylase Kinase, domain 1"/>
    <property type="match status" value="1"/>
</dbReference>
<evidence type="ECO:0000256" key="7">
    <source>
        <dbReference type="ARBA" id="ARBA00022734"/>
    </source>
</evidence>
<dbReference type="GO" id="GO:0004672">
    <property type="term" value="F:protein kinase activity"/>
    <property type="evidence" value="ECO:0007669"/>
    <property type="project" value="InterPro"/>
</dbReference>
<feature type="region of interest" description="Disordered" evidence="14">
    <location>
        <begin position="753"/>
        <end position="809"/>
    </location>
</feature>
<keyword evidence="5 15" id="KW-0812">Transmembrane</keyword>
<keyword evidence="9" id="KW-0418">Kinase</keyword>
<keyword evidence="10 13" id="KW-0067">ATP-binding</keyword>
<dbReference type="Pfam" id="PF00139">
    <property type="entry name" value="Lectin_legB"/>
    <property type="match status" value="1"/>
</dbReference>
<dbReference type="FunFam" id="1.10.510.10:FF:000444">
    <property type="entry name" value="probable L-type lectin-domain containing receptor kinase S.5"/>
    <property type="match status" value="1"/>
</dbReference>
<reference evidence="18" key="2">
    <citation type="submission" date="2013-12" db="EMBL/GenBank/DDBJ databases">
        <authorList>
            <person name="Yu Y."/>
            <person name="Lee S."/>
            <person name="de Baynast K."/>
            <person name="Wissotski M."/>
            <person name="Liu L."/>
            <person name="Talag J."/>
            <person name="Goicoechea J."/>
            <person name="Angelova A."/>
            <person name="Jetty R."/>
            <person name="Kudrna D."/>
            <person name="Golser W."/>
            <person name="Rivera L."/>
            <person name="Zhang J."/>
            <person name="Wing R."/>
        </authorList>
    </citation>
    <scope>NUCLEOTIDE SEQUENCE</scope>
</reference>
<keyword evidence="8 13" id="KW-0547">Nucleotide-binding</keyword>
<dbReference type="PROSITE" id="PS00107">
    <property type="entry name" value="PROTEIN_KINASE_ATP"/>
    <property type="match status" value="1"/>
</dbReference>
<reference evidence="17" key="3">
    <citation type="submission" date="2015-04" db="UniProtKB">
        <authorList>
            <consortium name="EnsemblPlants"/>
        </authorList>
    </citation>
    <scope>IDENTIFICATION</scope>
</reference>
<dbReference type="SUPFAM" id="SSF56112">
    <property type="entry name" value="Protein kinase-like (PK-like)"/>
    <property type="match status" value="1"/>
</dbReference>
<evidence type="ECO:0000313" key="17">
    <source>
        <dbReference type="EnsemblPlants" id="LPERR06G11440.1"/>
    </source>
</evidence>
<evidence type="ECO:0000256" key="4">
    <source>
        <dbReference type="ARBA" id="ARBA00022679"/>
    </source>
</evidence>
<dbReference type="HOGENOM" id="CLU_000288_62_6_1"/>
<feature type="domain" description="Protein kinase" evidence="16">
    <location>
        <begin position="448"/>
        <end position="741"/>
    </location>
</feature>
<comment type="similarity">
    <text evidence="3">In the C-terminal section; belongs to the protein kinase superfamily. Ser/Thr protein kinase family.</text>
</comment>
<keyword evidence="11 15" id="KW-1133">Transmembrane helix</keyword>
<dbReference type="FunFam" id="2.60.120.200:FF:000164">
    <property type="entry name" value="Putative L-type lectin-domain containing receptor kinase S.5"/>
    <property type="match status" value="1"/>
</dbReference>
<comment type="similarity">
    <text evidence="2">In the N-terminal section; belongs to the leguminous lectin family.</text>
</comment>
<dbReference type="InterPro" id="IPR013320">
    <property type="entry name" value="ConA-like_dom_sf"/>
</dbReference>
<evidence type="ECO:0000256" key="12">
    <source>
        <dbReference type="ARBA" id="ARBA00023136"/>
    </source>
</evidence>
<dbReference type="PANTHER" id="PTHR27007">
    <property type="match status" value="1"/>
</dbReference>
<dbReference type="InterPro" id="IPR000719">
    <property type="entry name" value="Prot_kinase_dom"/>
</dbReference>
<dbReference type="InterPro" id="IPR050528">
    <property type="entry name" value="L-type_Lectin-RKs"/>
</dbReference>
<accession>A0A0D9WPX1</accession>
<dbReference type="Gene3D" id="1.10.510.10">
    <property type="entry name" value="Transferase(Phosphotransferase) domain 1"/>
    <property type="match status" value="1"/>
</dbReference>
<evidence type="ECO:0000256" key="14">
    <source>
        <dbReference type="SAM" id="MobiDB-lite"/>
    </source>
</evidence>
<evidence type="ECO:0000256" key="9">
    <source>
        <dbReference type="ARBA" id="ARBA00022777"/>
    </source>
</evidence>
<keyword evidence="6" id="KW-0732">Signal</keyword>
<evidence type="ECO:0000256" key="8">
    <source>
        <dbReference type="ARBA" id="ARBA00022741"/>
    </source>
</evidence>
<evidence type="ECO:0000256" key="11">
    <source>
        <dbReference type="ARBA" id="ARBA00022989"/>
    </source>
</evidence>
<dbReference type="Proteomes" id="UP000032180">
    <property type="component" value="Chromosome 6"/>
</dbReference>